<dbReference type="KEGG" id="bpg:Bathy15g01480"/>
<sequence length="317" mass="36453">MGTKKNKQLSGAQKRKKKKEKEEAIKEAVEELERLKLGPTALWTGLVLHQKDIFVSHVLSKLNGTDQSFFGLVNKQSWGVLKYAGVNVSELCVKVHECTSISTLEWVWNRVPWGKKDIKGRAIDRAWFCAEVAATNKLEFLKWAREAKHCEWDEKTINTAAEMGNLEMLKYCFSNDCPCDERASFLQAAVNGHLDCLRFLFAKVEPSRETEEEAAYQAVCRGHMDILKYFVEERKISEEVKSECVGNAARYGGLDCIKYLVEEAKVPLNYWRYIASARYYEQSDCLNYLLEKGCPEPTDEQYAWVVEFKSEQQNRGD</sequence>
<evidence type="ECO:0000256" key="1">
    <source>
        <dbReference type="SAM" id="MobiDB-lite"/>
    </source>
</evidence>
<keyword evidence="3" id="KW-1185">Reference proteome</keyword>
<dbReference type="Gene3D" id="1.25.40.20">
    <property type="entry name" value="Ankyrin repeat-containing domain"/>
    <property type="match status" value="1"/>
</dbReference>
<feature type="compositionally biased region" description="Basic residues" evidence="1">
    <location>
        <begin position="1"/>
        <end position="19"/>
    </location>
</feature>
<dbReference type="PANTHER" id="PTHR46586">
    <property type="entry name" value="ANKYRIN REPEAT-CONTAINING PROTEIN"/>
    <property type="match status" value="1"/>
</dbReference>
<dbReference type="GeneID" id="19011393"/>
<evidence type="ECO:0000313" key="2">
    <source>
        <dbReference type="EMBL" id="CCO19884.1"/>
    </source>
</evidence>
<dbReference type="Pfam" id="PF12796">
    <property type="entry name" value="Ank_2"/>
    <property type="match status" value="1"/>
</dbReference>
<dbReference type="SUPFAM" id="SSF48403">
    <property type="entry name" value="Ankyrin repeat"/>
    <property type="match status" value="1"/>
</dbReference>
<dbReference type="EMBL" id="FO082264">
    <property type="protein sequence ID" value="CCO19884.1"/>
    <property type="molecule type" value="Genomic_DNA"/>
</dbReference>
<protein>
    <submittedName>
        <fullName evidence="2">Uncharacterized protein</fullName>
    </submittedName>
</protein>
<gene>
    <name evidence="2" type="ordered locus">Bathy15g01480</name>
</gene>
<organism evidence="2 3">
    <name type="scientific">Bathycoccus prasinos</name>
    <dbReference type="NCBI Taxonomy" id="41875"/>
    <lineage>
        <taxon>Eukaryota</taxon>
        <taxon>Viridiplantae</taxon>
        <taxon>Chlorophyta</taxon>
        <taxon>Mamiellophyceae</taxon>
        <taxon>Mamiellales</taxon>
        <taxon>Bathycoccaceae</taxon>
        <taxon>Bathycoccus</taxon>
    </lineage>
</organism>
<reference evidence="2 3" key="1">
    <citation type="submission" date="2011-10" db="EMBL/GenBank/DDBJ databases">
        <authorList>
            <person name="Genoscope - CEA"/>
        </authorList>
    </citation>
    <scope>NUCLEOTIDE SEQUENCE [LARGE SCALE GENOMIC DNA]</scope>
    <source>
        <strain evidence="2 3">RCC 1105</strain>
    </source>
</reference>
<evidence type="ECO:0000313" key="3">
    <source>
        <dbReference type="Proteomes" id="UP000198341"/>
    </source>
</evidence>
<dbReference type="InterPro" id="IPR036770">
    <property type="entry name" value="Ankyrin_rpt-contain_sf"/>
</dbReference>
<proteinExistence type="predicted"/>
<feature type="region of interest" description="Disordered" evidence="1">
    <location>
        <begin position="1"/>
        <end position="22"/>
    </location>
</feature>
<dbReference type="AlphaFoldDB" id="K8EPM4"/>
<dbReference type="InterPro" id="IPR052050">
    <property type="entry name" value="SecEffector_AnkRepeat"/>
</dbReference>
<dbReference type="InterPro" id="IPR002110">
    <property type="entry name" value="Ankyrin_rpt"/>
</dbReference>
<dbReference type="Proteomes" id="UP000198341">
    <property type="component" value="Chromosome 15"/>
</dbReference>
<dbReference type="RefSeq" id="XP_007508798.1">
    <property type="nucleotide sequence ID" value="XM_007508736.1"/>
</dbReference>
<accession>K8EPM4</accession>
<name>K8EPM4_9CHLO</name>
<dbReference type="OrthoDB" id="498371at2759"/>
<dbReference type="PANTHER" id="PTHR46586:SF3">
    <property type="entry name" value="ANKYRIN REPEAT-CONTAINING PROTEIN"/>
    <property type="match status" value="1"/>
</dbReference>